<evidence type="ECO:0000256" key="5">
    <source>
        <dbReference type="ARBA" id="ARBA00022741"/>
    </source>
</evidence>
<comment type="subcellular location">
    <subcellularLocation>
        <location evidence="1 7 8">Cytoplasm</location>
    </subcellularLocation>
</comment>
<dbReference type="InterPro" id="IPR005762">
    <property type="entry name" value="MurD"/>
</dbReference>
<dbReference type="SUPFAM" id="SSF53623">
    <property type="entry name" value="MurD-like peptide ligases, catalytic domain"/>
    <property type="match status" value="1"/>
</dbReference>
<dbReference type="RefSeq" id="WP_093327987.1">
    <property type="nucleotide sequence ID" value="NZ_AP027363.1"/>
</dbReference>
<name>A0A1I0AZN4_THASX</name>
<evidence type="ECO:0000256" key="8">
    <source>
        <dbReference type="RuleBase" id="RU003664"/>
    </source>
</evidence>
<dbReference type="GO" id="GO:0005737">
    <property type="term" value="C:cytoplasm"/>
    <property type="evidence" value="ECO:0007669"/>
    <property type="project" value="UniProtKB-SubCell"/>
</dbReference>
<dbReference type="OrthoDB" id="9809796at2"/>
<dbReference type="Gene3D" id="3.40.1190.10">
    <property type="entry name" value="Mur-like, catalytic domain"/>
    <property type="match status" value="1"/>
</dbReference>
<evidence type="ECO:0000256" key="3">
    <source>
        <dbReference type="ARBA" id="ARBA00022490"/>
    </source>
</evidence>
<dbReference type="Pfam" id="PF21799">
    <property type="entry name" value="MurD-like_N"/>
    <property type="match status" value="1"/>
</dbReference>
<evidence type="ECO:0000259" key="10">
    <source>
        <dbReference type="Pfam" id="PF08245"/>
    </source>
</evidence>
<comment type="similarity">
    <text evidence="7">Belongs to the MurCDEF family.</text>
</comment>
<keyword evidence="7 8" id="KW-0133">Cell shape</keyword>
<gene>
    <name evidence="7" type="primary">murD</name>
    <name evidence="11" type="ORF">SAMN05660429_00876</name>
</gene>
<accession>A0A1I0AZN4</accession>
<comment type="pathway">
    <text evidence="2 7 8">Cell wall biogenesis; peptidoglycan biosynthesis.</text>
</comment>
<evidence type="ECO:0000256" key="6">
    <source>
        <dbReference type="ARBA" id="ARBA00022840"/>
    </source>
</evidence>
<dbReference type="GO" id="GO:0009252">
    <property type="term" value="P:peptidoglycan biosynthetic process"/>
    <property type="evidence" value="ECO:0007669"/>
    <property type="project" value="UniProtKB-UniRule"/>
</dbReference>
<dbReference type="Pfam" id="PF08245">
    <property type="entry name" value="Mur_ligase_M"/>
    <property type="match status" value="1"/>
</dbReference>
<keyword evidence="7 8" id="KW-0132">Cell division</keyword>
<dbReference type="Proteomes" id="UP000199308">
    <property type="component" value="Unassembled WGS sequence"/>
</dbReference>
<dbReference type="UniPathway" id="UPA00219"/>
<dbReference type="GO" id="GO:0008360">
    <property type="term" value="P:regulation of cell shape"/>
    <property type="evidence" value="ECO:0007669"/>
    <property type="project" value="UniProtKB-KW"/>
</dbReference>
<dbReference type="HAMAP" id="MF_00639">
    <property type="entry name" value="MurD"/>
    <property type="match status" value="1"/>
</dbReference>
<evidence type="ECO:0000256" key="4">
    <source>
        <dbReference type="ARBA" id="ARBA00022598"/>
    </source>
</evidence>
<dbReference type="InterPro" id="IPR004101">
    <property type="entry name" value="Mur_ligase_C"/>
</dbReference>
<dbReference type="EMBL" id="FOHK01000003">
    <property type="protein sequence ID" value="SES99876.1"/>
    <property type="molecule type" value="Genomic_DNA"/>
</dbReference>
<dbReference type="GO" id="GO:0071555">
    <property type="term" value="P:cell wall organization"/>
    <property type="evidence" value="ECO:0007669"/>
    <property type="project" value="UniProtKB-KW"/>
</dbReference>
<dbReference type="EC" id="6.3.2.9" evidence="7 8"/>
<dbReference type="InterPro" id="IPR013221">
    <property type="entry name" value="Mur_ligase_cen"/>
</dbReference>
<keyword evidence="4 7" id="KW-0436">Ligase</keyword>
<keyword evidence="7 8" id="KW-0961">Cell wall biogenesis/degradation</keyword>
<reference evidence="11 12" key="1">
    <citation type="submission" date="2016-10" db="EMBL/GenBank/DDBJ databases">
        <authorList>
            <person name="de Groot N.N."/>
        </authorList>
    </citation>
    <scope>NUCLEOTIDE SEQUENCE [LARGE SCALE GENOMIC DNA]</scope>
    <source>
        <strain evidence="11 12">DSM 19706</strain>
    </source>
</reference>
<evidence type="ECO:0000256" key="2">
    <source>
        <dbReference type="ARBA" id="ARBA00004752"/>
    </source>
</evidence>
<dbReference type="InterPro" id="IPR036615">
    <property type="entry name" value="Mur_ligase_C_dom_sf"/>
</dbReference>
<dbReference type="PANTHER" id="PTHR43692">
    <property type="entry name" value="UDP-N-ACETYLMURAMOYLALANINE--D-GLUTAMATE LIGASE"/>
    <property type="match status" value="1"/>
</dbReference>
<keyword evidence="6 7" id="KW-0067">ATP-binding</keyword>
<dbReference type="PANTHER" id="PTHR43692:SF1">
    <property type="entry name" value="UDP-N-ACETYLMURAMOYLALANINE--D-GLUTAMATE LIGASE"/>
    <property type="match status" value="1"/>
</dbReference>
<evidence type="ECO:0000313" key="11">
    <source>
        <dbReference type="EMBL" id="SES99876.1"/>
    </source>
</evidence>
<dbReference type="GO" id="GO:0051301">
    <property type="term" value="P:cell division"/>
    <property type="evidence" value="ECO:0007669"/>
    <property type="project" value="UniProtKB-KW"/>
</dbReference>
<keyword evidence="12" id="KW-1185">Reference proteome</keyword>
<protein>
    <recommendedName>
        <fullName evidence="7 8">UDP-N-acetylmuramoylalanine--D-glutamate ligase</fullName>
        <ecNumber evidence="7 8">6.3.2.9</ecNumber>
    </recommendedName>
    <alternativeName>
        <fullName evidence="7">D-glutamic acid-adding enzyme</fullName>
    </alternativeName>
    <alternativeName>
        <fullName evidence="7">UDP-N-acetylmuramoyl-L-alanyl-D-glutamate synthetase</fullName>
    </alternativeName>
</protein>
<feature type="binding site" evidence="7">
    <location>
        <begin position="117"/>
        <end position="123"/>
    </location>
    <ligand>
        <name>ATP</name>
        <dbReference type="ChEBI" id="CHEBI:30616"/>
    </ligand>
</feature>
<keyword evidence="3 7" id="KW-0963">Cytoplasm</keyword>
<keyword evidence="7 8" id="KW-0573">Peptidoglycan synthesis</keyword>
<dbReference type="Gene3D" id="3.90.190.20">
    <property type="entry name" value="Mur ligase, C-terminal domain"/>
    <property type="match status" value="1"/>
</dbReference>
<feature type="domain" description="Mur ligase C-terminal" evidence="9">
    <location>
        <begin position="302"/>
        <end position="417"/>
    </location>
</feature>
<dbReference type="SUPFAM" id="SSF51984">
    <property type="entry name" value="MurCD N-terminal domain"/>
    <property type="match status" value="1"/>
</dbReference>
<dbReference type="SUPFAM" id="SSF53244">
    <property type="entry name" value="MurD-like peptide ligases, peptide-binding domain"/>
    <property type="match status" value="1"/>
</dbReference>
<dbReference type="Pfam" id="PF02875">
    <property type="entry name" value="Mur_ligase_C"/>
    <property type="match status" value="1"/>
</dbReference>
<feature type="domain" description="Mur ligase central" evidence="10">
    <location>
        <begin position="115"/>
        <end position="279"/>
    </location>
</feature>
<sequence>MDFLTQLNNSNVLVLGAGVTGMSCARFLASKDIAFSLNDSRDAVLDAAMFSKEFPHATLSLGKWDTKLIAAADIIIISPGIDLATPALAAKRDDCEVIGDVEIYCRLKDTPILAVTGSNGKSTVVSLLAHIGEQLGKQVALGGNIGVPVLDNIALDLDCLILELSSFQLESMHSMQAVAATVLNVSDDHLDRHKTLENYQAIKQRIYSQASCAIVNRQDNRTFTSHNHQISFGDDKPGHNQFGLYQGALYFGEQKLVDIASLTIAGKHNAINALAALALGYELGWPLEDMAAALSSFEGLAHRCQKVSDKAGITWINDSKATNVGATEAAIEGLAAIKPAGSNIVLIAGGEGKGANFSPLAPLFEQALSVLITLGKDGPMLAQLKKGAIEVEDMEQAVECAYKHAKAGDIVILSPACASLDMYKNYMVRGEVFKQAVDELTLEEALV</sequence>
<dbReference type="InterPro" id="IPR036565">
    <property type="entry name" value="Mur-like_cat_sf"/>
</dbReference>
<dbReference type="GO" id="GO:0005524">
    <property type="term" value="F:ATP binding"/>
    <property type="evidence" value="ECO:0007669"/>
    <property type="project" value="UniProtKB-UniRule"/>
</dbReference>
<dbReference type="NCBIfam" id="TIGR01087">
    <property type="entry name" value="murD"/>
    <property type="match status" value="1"/>
</dbReference>
<evidence type="ECO:0000256" key="1">
    <source>
        <dbReference type="ARBA" id="ARBA00004496"/>
    </source>
</evidence>
<evidence type="ECO:0000256" key="7">
    <source>
        <dbReference type="HAMAP-Rule" id="MF_00639"/>
    </source>
</evidence>
<evidence type="ECO:0000259" key="9">
    <source>
        <dbReference type="Pfam" id="PF02875"/>
    </source>
</evidence>
<comment type="function">
    <text evidence="7 8">Cell wall formation. Catalyzes the addition of glutamate to the nucleotide precursor UDP-N-acetylmuramoyl-L-alanine (UMA).</text>
</comment>
<proteinExistence type="inferred from homology"/>
<comment type="catalytic activity">
    <reaction evidence="7 8">
        <text>UDP-N-acetyl-alpha-D-muramoyl-L-alanine + D-glutamate + ATP = UDP-N-acetyl-alpha-D-muramoyl-L-alanyl-D-glutamate + ADP + phosphate + H(+)</text>
        <dbReference type="Rhea" id="RHEA:16429"/>
        <dbReference type="ChEBI" id="CHEBI:15378"/>
        <dbReference type="ChEBI" id="CHEBI:29986"/>
        <dbReference type="ChEBI" id="CHEBI:30616"/>
        <dbReference type="ChEBI" id="CHEBI:43474"/>
        <dbReference type="ChEBI" id="CHEBI:83898"/>
        <dbReference type="ChEBI" id="CHEBI:83900"/>
        <dbReference type="ChEBI" id="CHEBI:456216"/>
        <dbReference type="EC" id="6.3.2.9"/>
    </reaction>
</comment>
<dbReference type="Gene3D" id="3.40.50.720">
    <property type="entry name" value="NAD(P)-binding Rossmann-like Domain"/>
    <property type="match status" value="1"/>
</dbReference>
<keyword evidence="7 8" id="KW-0131">Cell cycle</keyword>
<evidence type="ECO:0000313" key="12">
    <source>
        <dbReference type="Proteomes" id="UP000199308"/>
    </source>
</evidence>
<keyword evidence="5 7" id="KW-0547">Nucleotide-binding</keyword>
<dbReference type="AlphaFoldDB" id="A0A1I0AZN4"/>
<dbReference type="STRING" id="349064.SAMN05660429_00876"/>
<organism evidence="11 12">
    <name type="scientific">Thalassotalea agarivorans</name>
    <name type="common">Thalassomonas agarivorans</name>
    <dbReference type="NCBI Taxonomy" id="349064"/>
    <lineage>
        <taxon>Bacteria</taxon>
        <taxon>Pseudomonadati</taxon>
        <taxon>Pseudomonadota</taxon>
        <taxon>Gammaproteobacteria</taxon>
        <taxon>Alteromonadales</taxon>
        <taxon>Colwelliaceae</taxon>
        <taxon>Thalassotalea</taxon>
    </lineage>
</organism>
<dbReference type="GO" id="GO:0008764">
    <property type="term" value="F:UDP-N-acetylmuramoylalanine-D-glutamate ligase activity"/>
    <property type="evidence" value="ECO:0007669"/>
    <property type="project" value="UniProtKB-UniRule"/>
</dbReference>